<proteinExistence type="predicted"/>
<gene>
    <name evidence="1" type="ORF">Cgig2_024959</name>
</gene>
<accession>A0A9Q1JIC8</accession>
<organism evidence="1 2">
    <name type="scientific">Carnegiea gigantea</name>
    <dbReference type="NCBI Taxonomy" id="171969"/>
    <lineage>
        <taxon>Eukaryota</taxon>
        <taxon>Viridiplantae</taxon>
        <taxon>Streptophyta</taxon>
        <taxon>Embryophyta</taxon>
        <taxon>Tracheophyta</taxon>
        <taxon>Spermatophyta</taxon>
        <taxon>Magnoliopsida</taxon>
        <taxon>eudicotyledons</taxon>
        <taxon>Gunneridae</taxon>
        <taxon>Pentapetalae</taxon>
        <taxon>Caryophyllales</taxon>
        <taxon>Cactineae</taxon>
        <taxon>Cactaceae</taxon>
        <taxon>Cactoideae</taxon>
        <taxon>Echinocereeae</taxon>
        <taxon>Carnegiea</taxon>
    </lineage>
</organism>
<name>A0A9Q1JIC8_9CARY</name>
<comment type="caution">
    <text evidence="1">The sequence shown here is derived from an EMBL/GenBank/DDBJ whole genome shotgun (WGS) entry which is preliminary data.</text>
</comment>
<reference evidence="1" key="1">
    <citation type="submission" date="2022-04" db="EMBL/GenBank/DDBJ databases">
        <title>Carnegiea gigantea Genome sequencing and assembly v2.</title>
        <authorList>
            <person name="Copetti D."/>
            <person name="Sanderson M.J."/>
            <person name="Burquez A."/>
            <person name="Wojciechowski M.F."/>
        </authorList>
    </citation>
    <scope>NUCLEOTIDE SEQUENCE</scope>
    <source>
        <strain evidence="1">SGP5-SGP5p</strain>
        <tissue evidence="1">Aerial part</tissue>
    </source>
</reference>
<dbReference type="AlphaFoldDB" id="A0A9Q1JIC8"/>
<protein>
    <submittedName>
        <fullName evidence="1">Uncharacterized protein</fullName>
    </submittedName>
</protein>
<evidence type="ECO:0000313" key="2">
    <source>
        <dbReference type="Proteomes" id="UP001153076"/>
    </source>
</evidence>
<dbReference type="EMBL" id="JAKOGI010001263">
    <property type="protein sequence ID" value="KAJ8426602.1"/>
    <property type="molecule type" value="Genomic_DNA"/>
</dbReference>
<keyword evidence="2" id="KW-1185">Reference proteome</keyword>
<dbReference type="Proteomes" id="UP001153076">
    <property type="component" value="Unassembled WGS sequence"/>
</dbReference>
<sequence>MSLFRTITVTISLSLDTIPASGGSLCALVYAVGAESSKFLVTKSFLQLHYDICIIPNDQNKALNEKEVERWLYHAGVLRFSPVFGMDEMDVRKSSEGLVSFKIHGVVYFSSRHSNKAKRSIIDHLHFRDDWKMFKDTMVYFTGGIDCLDQDMMD</sequence>
<evidence type="ECO:0000313" key="1">
    <source>
        <dbReference type="EMBL" id="KAJ8426602.1"/>
    </source>
</evidence>